<comment type="subcellular location">
    <subcellularLocation>
        <location evidence="2">Cell envelope</location>
    </subcellularLocation>
</comment>
<evidence type="ECO:0000256" key="1">
    <source>
        <dbReference type="ARBA" id="ARBA00001966"/>
    </source>
</evidence>
<dbReference type="InterPro" id="IPR006657">
    <property type="entry name" value="MoPterin_dinucl-bd_dom"/>
</dbReference>
<dbReference type="PANTHER" id="PTHR43598:SF1">
    <property type="entry name" value="FORMATE DEHYDROGENASE-O MAJOR SUBUNIT"/>
    <property type="match status" value="1"/>
</dbReference>
<keyword evidence="5" id="KW-0560">Oxidoreductase</keyword>
<dbReference type="GO" id="GO:0009061">
    <property type="term" value="P:anaerobic respiration"/>
    <property type="evidence" value="ECO:0007669"/>
    <property type="project" value="TreeGrafter"/>
</dbReference>
<dbReference type="GO" id="GO:0009055">
    <property type="term" value="F:electron transfer activity"/>
    <property type="evidence" value="ECO:0007669"/>
    <property type="project" value="TreeGrafter"/>
</dbReference>
<comment type="caution">
    <text evidence="7">The sequence shown here is derived from an EMBL/GenBank/DDBJ whole genome shotgun (WGS) entry which is preliminary data.</text>
</comment>
<dbReference type="SUPFAM" id="SSF50692">
    <property type="entry name" value="ADC-like"/>
    <property type="match status" value="1"/>
</dbReference>
<evidence type="ECO:0000259" key="6">
    <source>
        <dbReference type="Pfam" id="PF01568"/>
    </source>
</evidence>
<keyword evidence="4" id="KW-0411">Iron-sulfur</keyword>
<dbReference type="PANTHER" id="PTHR43598">
    <property type="entry name" value="TUNGSTEN-CONTAINING FORMYLMETHANOFURAN DEHYDROGENASE 2 SUBUNIT B"/>
    <property type="match status" value="1"/>
</dbReference>
<feature type="non-terminal residue" evidence="7">
    <location>
        <position position="1"/>
    </location>
</feature>
<dbReference type="GO" id="GO:0030313">
    <property type="term" value="C:cell envelope"/>
    <property type="evidence" value="ECO:0007669"/>
    <property type="project" value="UniProtKB-SubCell"/>
</dbReference>
<sequence>EIGEALASEIGIVAGDWVKVSSKRGFIKAVAVVTKRLRPMMIGDRQVHHVGIPLHWGFTGVAKKGYLVNALTPFVGDANTQTPEYKSFTVRVDKV</sequence>
<dbReference type="Gene3D" id="2.40.40.20">
    <property type="match status" value="1"/>
</dbReference>
<comment type="similarity">
    <text evidence="3">Belongs to the prokaryotic molybdopterin-containing oxidoreductase family.</text>
</comment>
<dbReference type="InterPro" id="IPR009010">
    <property type="entry name" value="Asp_de-COase-like_dom_sf"/>
</dbReference>
<feature type="domain" description="Molybdopterin dinucleotide-binding" evidence="6">
    <location>
        <begin position="2"/>
        <end position="88"/>
    </location>
</feature>
<comment type="cofactor">
    <cofactor evidence="1">
        <name>[4Fe-4S] cluster</name>
        <dbReference type="ChEBI" id="CHEBI:49883"/>
    </cofactor>
</comment>
<evidence type="ECO:0000256" key="4">
    <source>
        <dbReference type="ARBA" id="ARBA00022485"/>
    </source>
</evidence>
<dbReference type="EMBL" id="MSDO01000016">
    <property type="protein sequence ID" value="OLO04095.1"/>
    <property type="molecule type" value="Genomic_DNA"/>
</dbReference>
<evidence type="ECO:0000256" key="5">
    <source>
        <dbReference type="ARBA" id="ARBA00023002"/>
    </source>
</evidence>
<evidence type="ECO:0000313" key="8">
    <source>
        <dbReference type="Proteomes" id="UP000186878"/>
    </source>
</evidence>
<dbReference type="GO" id="GO:0043546">
    <property type="term" value="F:molybdopterin cofactor binding"/>
    <property type="evidence" value="ECO:0007669"/>
    <property type="project" value="InterPro"/>
</dbReference>
<dbReference type="RefSeq" id="WP_144076899.1">
    <property type="nucleotide sequence ID" value="NZ_MSDO01000016.1"/>
</dbReference>
<gene>
    <name evidence="7" type="ORF">BTW07_11120</name>
</gene>
<dbReference type="GO" id="GO:0030151">
    <property type="term" value="F:molybdenum ion binding"/>
    <property type="evidence" value="ECO:0007669"/>
    <property type="project" value="TreeGrafter"/>
</dbReference>
<dbReference type="AlphaFoldDB" id="A0A1Q8SRP2"/>
<evidence type="ECO:0000256" key="3">
    <source>
        <dbReference type="ARBA" id="ARBA00010312"/>
    </source>
</evidence>
<keyword evidence="8" id="KW-1185">Reference proteome</keyword>
<name>A0A1Q8SRP2_9GAMM</name>
<dbReference type="Proteomes" id="UP000186878">
    <property type="component" value="Unassembled WGS sequence"/>
</dbReference>
<protein>
    <recommendedName>
        <fullName evidence="6">Molybdopterin dinucleotide-binding domain-containing protein</fullName>
    </recommendedName>
</protein>
<dbReference type="Pfam" id="PF01568">
    <property type="entry name" value="Molydop_binding"/>
    <property type="match status" value="1"/>
</dbReference>
<dbReference type="GO" id="GO:0016491">
    <property type="term" value="F:oxidoreductase activity"/>
    <property type="evidence" value="ECO:0007669"/>
    <property type="project" value="UniProtKB-KW"/>
</dbReference>
<reference evidence="7 8" key="1">
    <citation type="submission" date="2016-12" db="EMBL/GenBank/DDBJ databases">
        <title>Draft genome sequences of strains Salinicola socius SMB35, Salinicola sp. MH3R3-1 and Chromohalobacter sp. SMB17 from the Verkhnekamsk potash mining region of Russia.</title>
        <authorList>
            <person name="Mavrodi D.V."/>
            <person name="Olsson B.E."/>
            <person name="Korsakova E.S."/>
            <person name="Pyankova A."/>
            <person name="Mavrodi O.V."/>
            <person name="Plotnikova E.G."/>
        </authorList>
    </citation>
    <scope>NUCLEOTIDE SEQUENCE [LARGE SCALE GENOMIC DNA]</scope>
    <source>
        <strain evidence="7 8">SMB35</strain>
    </source>
</reference>
<keyword evidence="4" id="KW-0004">4Fe-4S</keyword>
<keyword evidence="4" id="KW-0479">Metal-binding</keyword>
<dbReference type="STRING" id="404433.BTW07_11120"/>
<evidence type="ECO:0000256" key="2">
    <source>
        <dbReference type="ARBA" id="ARBA00004196"/>
    </source>
</evidence>
<evidence type="ECO:0000313" key="7">
    <source>
        <dbReference type="EMBL" id="OLO04095.1"/>
    </source>
</evidence>
<proteinExistence type="inferred from homology"/>
<dbReference type="GO" id="GO:0051539">
    <property type="term" value="F:4 iron, 4 sulfur cluster binding"/>
    <property type="evidence" value="ECO:0007669"/>
    <property type="project" value="UniProtKB-KW"/>
</dbReference>
<accession>A0A1Q8SRP2</accession>
<keyword evidence="4" id="KW-0408">Iron</keyword>
<organism evidence="7 8">
    <name type="scientific">Salinicola socius</name>
    <dbReference type="NCBI Taxonomy" id="404433"/>
    <lineage>
        <taxon>Bacteria</taxon>
        <taxon>Pseudomonadati</taxon>
        <taxon>Pseudomonadota</taxon>
        <taxon>Gammaproteobacteria</taxon>
        <taxon>Oceanospirillales</taxon>
        <taxon>Halomonadaceae</taxon>
        <taxon>Salinicola</taxon>
    </lineage>
</organism>
<dbReference type="OrthoDB" id="9810782at2"/>